<protein>
    <submittedName>
        <fullName evidence="3">Uncharacterized protein</fullName>
    </submittedName>
</protein>
<keyword evidence="2" id="KW-0472">Membrane</keyword>
<accession>A0A7C9HQW2</accession>
<keyword evidence="4" id="KW-1185">Reference proteome</keyword>
<organism evidence="3 4">
    <name type="scientific">Deinococcus arboris</name>
    <dbReference type="NCBI Taxonomy" id="2682977"/>
    <lineage>
        <taxon>Bacteria</taxon>
        <taxon>Thermotogati</taxon>
        <taxon>Deinococcota</taxon>
        <taxon>Deinococci</taxon>
        <taxon>Deinococcales</taxon>
        <taxon>Deinococcaceae</taxon>
        <taxon>Deinococcus</taxon>
    </lineage>
</organism>
<reference evidence="3 4" key="1">
    <citation type="submission" date="2019-12" db="EMBL/GenBank/DDBJ databases">
        <title>Deinococcus sp. HMF7620 Genome sequencing and assembly.</title>
        <authorList>
            <person name="Kang H."/>
            <person name="Kim H."/>
            <person name="Joh K."/>
        </authorList>
    </citation>
    <scope>NUCLEOTIDE SEQUENCE [LARGE SCALE GENOMIC DNA]</scope>
    <source>
        <strain evidence="3 4">HMF7620</strain>
    </source>
</reference>
<name>A0A7C9HQW2_9DEIO</name>
<evidence type="ECO:0000313" key="3">
    <source>
        <dbReference type="EMBL" id="MVN86512.1"/>
    </source>
</evidence>
<feature type="region of interest" description="Disordered" evidence="1">
    <location>
        <begin position="1"/>
        <end position="25"/>
    </location>
</feature>
<dbReference type="EMBL" id="WQLB01000007">
    <property type="protein sequence ID" value="MVN86512.1"/>
    <property type="molecule type" value="Genomic_DNA"/>
</dbReference>
<proteinExistence type="predicted"/>
<comment type="caution">
    <text evidence="3">The sequence shown here is derived from an EMBL/GenBank/DDBJ whole genome shotgun (WGS) entry which is preliminary data.</text>
</comment>
<dbReference type="RefSeq" id="WP_157458573.1">
    <property type="nucleotide sequence ID" value="NZ_WQLB01000007.1"/>
</dbReference>
<keyword evidence="2" id="KW-0812">Transmembrane</keyword>
<evidence type="ECO:0000256" key="1">
    <source>
        <dbReference type="SAM" id="MobiDB-lite"/>
    </source>
</evidence>
<feature type="compositionally biased region" description="Pro residues" evidence="1">
    <location>
        <begin position="7"/>
        <end position="16"/>
    </location>
</feature>
<dbReference type="Proteomes" id="UP000483286">
    <property type="component" value="Unassembled WGS sequence"/>
</dbReference>
<dbReference type="AlphaFoldDB" id="A0A7C9HQW2"/>
<evidence type="ECO:0000313" key="4">
    <source>
        <dbReference type="Proteomes" id="UP000483286"/>
    </source>
</evidence>
<feature type="transmembrane region" description="Helical" evidence="2">
    <location>
        <begin position="40"/>
        <end position="60"/>
    </location>
</feature>
<sequence>MSKRRPVPTPPPPPAPAGLRGSGDLREVTPEVRARTQRTFLTIIVGFFALIGVVVATLAVQGRAVRNYAVRVADAVQATSPSASVGYTQTCAQVLPRALPRGAQACEVAVDGGQVTVTVTVQGERQYRVTRPE</sequence>
<evidence type="ECO:0000256" key="2">
    <source>
        <dbReference type="SAM" id="Phobius"/>
    </source>
</evidence>
<keyword evidence="2" id="KW-1133">Transmembrane helix</keyword>
<gene>
    <name evidence="3" type="ORF">GO986_07005</name>
</gene>